<name>A0A542UCN9_9ACTN</name>
<dbReference type="EMBL" id="VFNX01000001">
    <property type="protein sequence ID" value="TQK96834.1"/>
    <property type="molecule type" value="Genomic_DNA"/>
</dbReference>
<feature type="transmembrane region" description="Helical" evidence="1">
    <location>
        <begin position="53"/>
        <end position="75"/>
    </location>
</feature>
<sequence length="150" mass="15860">MDTPRAEPGSVLPRLLGAAATGALLATGADRYLSWAIHRNDLECETVDTLCFTWWGLTAVPLVLTVSAIVLSVVYKRLDIRPRLAIVPPTVLLGVIPLSAAQVLHGRPAVALTGGAWACSLALAAWQRHRVPAFVACTALLLAALTVLYG</sequence>
<dbReference type="RefSeq" id="WP_142218577.1">
    <property type="nucleotide sequence ID" value="NZ_JBPJFI010000001.1"/>
</dbReference>
<comment type="caution">
    <text evidence="2">The sequence shown here is derived from an EMBL/GenBank/DDBJ whole genome shotgun (WGS) entry which is preliminary data.</text>
</comment>
<evidence type="ECO:0000256" key="1">
    <source>
        <dbReference type="SAM" id="Phobius"/>
    </source>
</evidence>
<keyword evidence="1" id="KW-1133">Transmembrane helix</keyword>
<keyword evidence="1" id="KW-0812">Transmembrane</keyword>
<feature type="transmembrane region" description="Helical" evidence="1">
    <location>
        <begin position="84"/>
        <end position="103"/>
    </location>
</feature>
<gene>
    <name evidence="2" type="ORF">FB563_1786</name>
</gene>
<reference evidence="2 3" key="1">
    <citation type="submission" date="2019-06" db="EMBL/GenBank/DDBJ databases">
        <title>Sequencing the genomes of 1000 actinobacteria strains.</title>
        <authorList>
            <person name="Klenk H.-P."/>
        </authorList>
    </citation>
    <scope>NUCLEOTIDE SEQUENCE [LARGE SCALE GENOMIC DNA]</scope>
    <source>
        <strain evidence="2 3">DSM 41929</strain>
    </source>
</reference>
<keyword evidence="3" id="KW-1185">Reference proteome</keyword>
<keyword evidence="1" id="KW-0472">Membrane</keyword>
<feature type="transmembrane region" description="Helical" evidence="1">
    <location>
        <begin position="109"/>
        <end position="126"/>
    </location>
</feature>
<dbReference type="OrthoDB" id="4338438at2"/>
<protein>
    <submittedName>
        <fullName evidence="2">Uncharacterized protein</fullName>
    </submittedName>
</protein>
<dbReference type="Proteomes" id="UP000318103">
    <property type="component" value="Unassembled WGS sequence"/>
</dbReference>
<proteinExistence type="predicted"/>
<evidence type="ECO:0000313" key="2">
    <source>
        <dbReference type="EMBL" id="TQK96834.1"/>
    </source>
</evidence>
<dbReference type="AlphaFoldDB" id="A0A542UCN9"/>
<organism evidence="2 3">
    <name type="scientific">Streptomyces puniciscabiei</name>
    <dbReference type="NCBI Taxonomy" id="164348"/>
    <lineage>
        <taxon>Bacteria</taxon>
        <taxon>Bacillati</taxon>
        <taxon>Actinomycetota</taxon>
        <taxon>Actinomycetes</taxon>
        <taxon>Kitasatosporales</taxon>
        <taxon>Streptomycetaceae</taxon>
        <taxon>Streptomyces</taxon>
    </lineage>
</organism>
<accession>A0A542UCN9</accession>
<feature type="transmembrane region" description="Helical" evidence="1">
    <location>
        <begin position="133"/>
        <end position="149"/>
    </location>
</feature>
<evidence type="ECO:0000313" key="3">
    <source>
        <dbReference type="Proteomes" id="UP000318103"/>
    </source>
</evidence>